<reference evidence="2" key="1">
    <citation type="journal article" date="2023" name="G3 (Bethesda)">
        <title>Whole genome assemblies of Zophobas morio and Tenebrio molitor.</title>
        <authorList>
            <person name="Kaur S."/>
            <person name="Stinson S.A."/>
            <person name="diCenzo G.C."/>
        </authorList>
    </citation>
    <scope>NUCLEOTIDE SEQUENCE</scope>
    <source>
        <strain evidence="2">QUZm001</strain>
    </source>
</reference>
<feature type="compositionally biased region" description="Basic and acidic residues" evidence="1">
    <location>
        <begin position="9"/>
        <end position="19"/>
    </location>
</feature>
<protein>
    <submittedName>
        <fullName evidence="2">Uncharacterized protein</fullName>
    </submittedName>
</protein>
<feature type="region of interest" description="Disordered" evidence="1">
    <location>
        <begin position="1"/>
        <end position="59"/>
    </location>
</feature>
<dbReference type="AlphaFoldDB" id="A0AA38HGL3"/>
<feature type="compositionally biased region" description="Pro residues" evidence="1">
    <location>
        <begin position="50"/>
        <end position="59"/>
    </location>
</feature>
<evidence type="ECO:0000313" key="2">
    <source>
        <dbReference type="EMBL" id="KAJ3615748.1"/>
    </source>
</evidence>
<name>A0AA38HGL3_9CUCU</name>
<keyword evidence="3" id="KW-1185">Reference proteome</keyword>
<organism evidence="2 3">
    <name type="scientific">Zophobas morio</name>
    <dbReference type="NCBI Taxonomy" id="2755281"/>
    <lineage>
        <taxon>Eukaryota</taxon>
        <taxon>Metazoa</taxon>
        <taxon>Ecdysozoa</taxon>
        <taxon>Arthropoda</taxon>
        <taxon>Hexapoda</taxon>
        <taxon>Insecta</taxon>
        <taxon>Pterygota</taxon>
        <taxon>Neoptera</taxon>
        <taxon>Endopterygota</taxon>
        <taxon>Coleoptera</taxon>
        <taxon>Polyphaga</taxon>
        <taxon>Cucujiformia</taxon>
        <taxon>Tenebrionidae</taxon>
        <taxon>Zophobas</taxon>
    </lineage>
</organism>
<comment type="caution">
    <text evidence="2">The sequence shown here is derived from an EMBL/GenBank/DDBJ whole genome shotgun (WGS) entry which is preliminary data.</text>
</comment>
<gene>
    <name evidence="2" type="ORF">Zmor_012330</name>
</gene>
<dbReference type="Proteomes" id="UP001168821">
    <property type="component" value="Unassembled WGS sequence"/>
</dbReference>
<proteinExistence type="predicted"/>
<sequence length="182" mass="20396">MKKCLLSPPEKREGKHKQNGDSGNRLANLENAGRGANPKKTTAASLYPPIKGPRAPPPAALRLKITPLTTKGIAKKPDEEEQIGNNHCAFGKCFLWRSLSAPEGQVAFSTEHSYNNTQSDEQIFLPLQRRPDIKQALFFEGWGLWVSNDDERMFMWTKAPPCLLNCTHVSCFSTRKLDSCWV</sequence>
<dbReference type="EMBL" id="JALNTZ010003913">
    <property type="protein sequence ID" value="KAJ3615748.1"/>
    <property type="molecule type" value="Genomic_DNA"/>
</dbReference>
<evidence type="ECO:0000256" key="1">
    <source>
        <dbReference type="SAM" id="MobiDB-lite"/>
    </source>
</evidence>
<accession>A0AA38HGL3</accession>
<evidence type="ECO:0000313" key="3">
    <source>
        <dbReference type="Proteomes" id="UP001168821"/>
    </source>
</evidence>